<gene>
    <name evidence="1" type="ORF">DK427_04325</name>
</gene>
<keyword evidence="2" id="KW-1185">Reference proteome</keyword>
<dbReference type="KEGG" id="meti:DK427_04325"/>
<sequence length="65" mass="7080">MDDPGKLDDRTADLVTAIEFALKLKHASDSLADPPLQKLVDLVLFDLGMKLAAQMSENPETARAQ</sequence>
<dbReference type="EMBL" id="CP029551">
    <property type="protein sequence ID" value="AWN35063.1"/>
    <property type="molecule type" value="Genomic_DNA"/>
</dbReference>
<organism evidence="1 2">
    <name type="scientific">Methylobacterium radiodurans</name>
    <dbReference type="NCBI Taxonomy" id="2202828"/>
    <lineage>
        <taxon>Bacteria</taxon>
        <taxon>Pseudomonadati</taxon>
        <taxon>Pseudomonadota</taxon>
        <taxon>Alphaproteobacteria</taxon>
        <taxon>Hyphomicrobiales</taxon>
        <taxon>Methylobacteriaceae</taxon>
        <taxon>Methylobacterium</taxon>
    </lineage>
</organism>
<evidence type="ECO:0000313" key="1">
    <source>
        <dbReference type="EMBL" id="AWN35063.1"/>
    </source>
</evidence>
<reference evidence="1 2" key="1">
    <citation type="submission" date="2018-05" db="EMBL/GenBank/DDBJ databases">
        <title>Complete Genome Sequence of Methylobacterium sp. 17Sr1-43.</title>
        <authorList>
            <person name="Srinivasan S."/>
        </authorList>
    </citation>
    <scope>NUCLEOTIDE SEQUENCE [LARGE SCALE GENOMIC DNA]</scope>
    <source>
        <strain evidence="1 2">17Sr1-43</strain>
    </source>
</reference>
<accession>A0A2U8VN74</accession>
<dbReference type="AlphaFoldDB" id="A0A2U8VN74"/>
<dbReference type="OrthoDB" id="7995290at2"/>
<dbReference type="RefSeq" id="WP_109950194.1">
    <property type="nucleotide sequence ID" value="NZ_CP029551.1"/>
</dbReference>
<proteinExistence type="predicted"/>
<dbReference type="Proteomes" id="UP000246058">
    <property type="component" value="Chromosome"/>
</dbReference>
<protein>
    <submittedName>
        <fullName evidence="1">Uncharacterized protein</fullName>
    </submittedName>
</protein>
<name>A0A2U8VN74_9HYPH</name>
<evidence type="ECO:0000313" key="2">
    <source>
        <dbReference type="Proteomes" id="UP000246058"/>
    </source>
</evidence>